<keyword evidence="6" id="KW-0521">NADP</keyword>
<evidence type="ECO:0000313" key="11">
    <source>
        <dbReference type="EMBL" id="OLQ03465.1"/>
    </source>
</evidence>
<proteinExistence type="inferred from homology"/>
<keyword evidence="7" id="KW-0560">Oxidoreductase</keyword>
<organism evidence="11 12">
    <name type="scientific">Symbiodinium microadriaticum</name>
    <name type="common">Dinoflagellate</name>
    <name type="synonym">Zooxanthella microadriatica</name>
    <dbReference type="NCBI Taxonomy" id="2951"/>
    <lineage>
        <taxon>Eukaryota</taxon>
        <taxon>Sar</taxon>
        <taxon>Alveolata</taxon>
        <taxon>Dinophyceae</taxon>
        <taxon>Suessiales</taxon>
        <taxon>Symbiodiniaceae</taxon>
        <taxon>Symbiodinium</taxon>
    </lineage>
</organism>
<keyword evidence="12" id="KW-1185">Reference proteome</keyword>
<dbReference type="InterPro" id="IPR057589">
    <property type="entry name" value="GT_PLOD"/>
</dbReference>
<dbReference type="AlphaFoldDB" id="A0A1Q9E7S0"/>
<dbReference type="Pfam" id="PF25342">
    <property type="entry name" value="GT_PLOD"/>
    <property type="match status" value="1"/>
</dbReference>
<evidence type="ECO:0000256" key="1">
    <source>
        <dbReference type="ARBA" id="ARBA00001974"/>
    </source>
</evidence>
<dbReference type="InterPro" id="IPR001709">
    <property type="entry name" value="Flavoprot_Pyr_Nucl_cyt_Rdtase"/>
</dbReference>
<dbReference type="InterPro" id="IPR039261">
    <property type="entry name" value="FNR_nucleotide-bd"/>
</dbReference>
<evidence type="ECO:0000256" key="8">
    <source>
        <dbReference type="ARBA" id="ARBA00047776"/>
    </source>
</evidence>
<accession>A0A1Q9E7S0</accession>
<protein>
    <recommendedName>
        <fullName evidence="3">ferredoxin--NADP(+) reductase</fullName>
        <ecNumber evidence="3">1.18.1.2</ecNumber>
    </recommendedName>
</protein>
<dbReference type="EMBL" id="LSRX01000235">
    <property type="protein sequence ID" value="OLQ03465.1"/>
    <property type="molecule type" value="Genomic_DNA"/>
</dbReference>
<dbReference type="Gene3D" id="2.40.30.10">
    <property type="entry name" value="Translation factors"/>
    <property type="match status" value="1"/>
</dbReference>
<dbReference type="Pfam" id="PF00175">
    <property type="entry name" value="NAD_binding_1"/>
    <property type="match status" value="1"/>
</dbReference>
<dbReference type="OrthoDB" id="1688044at2759"/>
<name>A0A1Q9E7S0_SYMMI</name>
<reference evidence="11 12" key="1">
    <citation type="submission" date="2016-02" db="EMBL/GenBank/DDBJ databases">
        <title>Genome analysis of coral dinoflagellate symbionts highlights evolutionary adaptations to a symbiotic lifestyle.</title>
        <authorList>
            <person name="Aranda M."/>
            <person name="Li Y."/>
            <person name="Liew Y.J."/>
            <person name="Baumgarten S."/>
            <person name="Simakov O."/>
            <person name="Wilson M."/>
            <person name="Piel J."/>
            <person name="Ashoor H."/>
            <person name="Bougouffa S."/>
            <person name="Bajic V.B."/>
            <person name="Ryu T."/>
            <person name="Ravasi T."/>
            <person name="Bayer T."/>
            <person name="Micklem G."/>
            <person name="Kim H."/>
            <person name="Bhak J."/>
            <person name="Lajeunesse T.C."/>
            <person name="Voolstra C.R."/>
        </authorList>
    </citation>
    <scope>NUCLEOTIDE SEQUENCE [LARGE SCALE GENOMIC DNA]</scope>
    <source>
        <strain evidence="11 12">CCMP2467</strain>
    </source>
</reference>
<evidence type="ECO:0000256" key="7">
    <source>
        <dbReference type="ARBA" id="ARBA00023002"/>
    </source>
</evidence>
<keyword evidence="4" id="KW-0285">Flavoprotein</keyword>
<feature type="transmembrane region" description="Helical" evidence="9">
    <location>
        <begin position="368"/>
        <end position="389"/>
    </location>
</feature>
<comment type="caution">
    <text evidence="11">The sequence shown here is derived from an EMBL/GenBank/DDBJ whole genome shotgun (WGS) entry which is preliminary data.</text>
</comment>
<dbReference type="CDD" id="cd22997">
    <property type="entry name" value="GT_LH"/>
    <property type="match status" value="1"/>
</dbReference>
<evidence type="ECO:0000256" key="4">
    <source>
        <dbReference type="ARBA" id="ARBA00022630"/>
    </source>
</evidence>
<dbReference type="Gene3D" id="3.40.50.80">
    <property type="entry name" value="Nucleotide-binding domain of ferredoxin-NADP reductase (FNR) module"/>
    <property type="match status" value="1"/>
</dbReference>
<evidence type="ECO:0000256" key="5">
    <source>
        <dbReference type="ARBA" id="ARBA00022827"/>
    </source>
</evidence>
<keyword evidence="9" id="KW-0472">Membrane</keyword>
<dbReference type="PRINTS" id="PR00371">
    <property type="entry name" value="FPNCR"/>
</dbReference>
<feature type="domain" description="FAD-binding FR-type" evidence="10">
    <location>
        <begin position="396"/>
        <end position="541"/>
    </location>
</feature>
<comment type="catalytic activity">
    <reaction evidence="8">
        <text>2 reduced [2Fe-2S]-[ferredoxin] + NADP(+) + H(+) = 2 oxidized [2Fe-2S]-[ferredoxin] + NADPH</text>
        <dbReference type="Rhea" id="RHEA:20125"/>
        <dbReference type="Rhea" id="RHEA-COMP:10000"/>
        <dbReference type="Rhea" id="RHEA-COMP:10001"/>
        <dbReference type="ChEBI" id="CHEBI:15378"/>
        <dbReference type="ChEBI" id="CHEBI:33737"/>
        <dbReference type="ChEBI" id="CHEBI:33738"/>
        <dbReference type="ChEBI" id="CHEBI:57783"/>
        <dbReference type="ChEBI" id="CHEBI:58349"/>
        <dbReference type="EC" id="1.18.1.2"/>
    </reaction>
</comment>
<evidence type="ECO:0000256" key="3">
    <source>
        <dbReference type="ARBA" id="ARBA00013223"/>
    </source>
</evidence>
<comment type="similarity">
    <text evidence="2">Belongs to the ferredoxin--NADP reductase type 1 family.</text>
</comment>
<dbReference type="InterPro" id="IPR015701">
    <property type="entry name" value="FNR"/>
</dbReference>
<evidence type="ECO:0000256" key="2">
    <source>
        <dbReference type="ARBA" id="ARBA00008312"/>
    </source>
</evidence>
<dbReference type="InterPro" id="IPR017927">
    <property type="entry name" value="FAD-bd_FR_type"/>
</dbReference>
<keyword evidence="9" id="KW-1133">Transmembrane helix</keyword>
<sequence>MLEDGWRLHRGKQIPWNLFSPKAPFHATVVANHQLPRVLSPATEGAGESCGQAPEAEEAAAATSDLNRTQLHLMTFMFNIQRHFAYLQVSAESQQIFPQVMGIGKSKDWGKMGDKINAIRAFAFSKDDQDVMIVADAFDTLVLAGQPEILRKFEELESESGRSIIFNAEVACFPSSDSICEKTPAAKHRWRYLNAGLMVGRAQAFKRILPEPLQGEEKEVNDQWWWQIYRRDHPEKILLDTECKLLCNLFAVTEEEGVTLEGRRLHVQPTGTVPPLIHFASYGHRTRWVNGRSTSYVQDVFQQLFPQESASLMEGWWIGIRVGSSHDLKIYEGPGWWRLLASAICLQCDLGGVESDDCKYLRHSTTCFWLNLGWFLLLLVLSFCVLVCVRGRQRFACRQGVQVLEAWRLYLRPKRWAGAAEAPPDRRKSDPRTCHITLSHHGQVPYLEGQAIGVIAPGPERTGERPAKLRLYSIASSRCGDDQRSKTLSLCVKRVVDVSERDQGGRVGGPKVGGICSNYLCDAQPGDKVVITGPTGNEMLLPEENCCNLILVATGTGIAPIRSQLRRLFHDGSSANPDTSRKFTGLAWLFYGVRSASCRLYDDEHMSYRANFPDNFRYNCAISRKGCGSGEREYVQTQMCQHMDELWRLLQLPNTHIYACGVKGLESSLSDCLASAARDHGQDWRELRKAMRTEGRYHVEVY</sequence>
<dbReference type="SUPFAM" id="SSF52343">
    <property type="entry name" value="Ferredoxin reductase-like, C-terminal NADP-linked domain"/>
    <property type="match status" value="1"/>
</dbReference>
<dbReference type="InterPro" id="IPR017938">
    <property type="entry name" value="Riboflavin_synthase-like_b-brl"/>
</dbReference>
<keyword evidence="9" id="KW-0812">Transmembrane</keyword>
<evidence type="ECO:0000256" key="9">
    <source>
        <dbReference type="SAM" id="Phobius"/>
    </source>
</evidence>
<evidence type="ECO:0000256" key="6">
    <source>
        <dbReference type="ARBA" id="ARBA00022857"/>
    </source>
</evidence>
<evidence type="ECO:0000259" key="10">
    <source>
        <dbReference type="PROSITE" id="PS51384"/>
    </source>
</evidence>
<dbReference type="PROSITE" id="PS51384">
    <property type="entry name" value="FAD_FR"/>
    <property type="match status" value="1"/>
</dbReference>
<dbReference type="InterPro" id="IPR001433">
    <property type="entry name" value="OxRdtase_FAD/NAD-bd"/>
</dbReference>
<dbReference type="FunFam" id="3.40.50.80:FF:000008">
    <property type="entry name" value="Ferredoxin--NADP reductase, chloroplastic"/>
    <property type="match status" value="1"/>
</dbReference>
<dbReference type="SUPFAM" id="SSF63380">
    <property type="entry name" value="Riboflavin synthase domain-like"/>
    <property type="match status" value="1"/>
</dbReference>
<dbReference type="PANTHER" id="PTHR43314">
    <property type="match status" value="1"/>
</dbReference>
<evidence type="ECO:0000313" key="12">
    <source>
        <dbReference type="Proteomes" id="UP000186817"/>
    </source>
</evidence>
<dbReference type="GO" id="GO:0004324">
    <property type="term" value="F:ferredoxin-NADP+ reductase activity"/>
    <property type="evidence" value="ECO:0007669"/>
    <property type="project" value="UniProtKB-EC"/>
</dbReference>
<keyword evidence="5" id="KW-0274">FAD</keyword>
<gene>
    <name evidence="11" type="primary">PETH</name>
    <name evidence="11" type="ORF">AK812_SmicGene13582</name>
</gene>
<dbReference type="Proteomes" id="UP000186817">
    <property type="component" value="Unassembled WGS sequence"/>
</dbReference>
<comment type="cofactor">
    <cofactor evidence="1">
        <name>FAD</name>
        <dbReference type="ChEBI" id="CHEBI:57692"/>
    </cofactor>
</comment>
<dbReference type="EC" id="1.18.1.2" evidence="3"/>